<feature type="non-terminal residue" evidence="1">
    <location>
        <position position="1"/>
    </location>
</feature>
<dbReference type="AlphaFoldDB" id="N6TWT1"/>
<name>N6TWT1_DENPD</name>
<reference evidence="1 3" key="1">
    <citation type="journal article" date="2013" name="Genome Biol.">
        <title>Draft genome of the mountain pine beetle, Dendroctonus ponderosae Hopkins, a major forest pest.</title>
        <authorList>
            <person name="Keeling C.I."/>
            <person name="Yuen M.M."/>
            <person name="Liao N.Y."/>
            <person name="Docking T.R."/>
            <person name="Chan S.K."/>
            <person name="Taylor G.A."/>
            <person name="Palmquist D.L."/>
            <person name="Jackman S.D."/>
            <person name="Nguyen A."/>
            <person name="Li M."/>
            <person name="Henderson H."/>
            <person name="Janes J.K."/>
            <person name="Zhao Y."/>
            <person name="Pandoh P."/>
            <person name="Moore R."/>
            <person name="Sperling F.A."/>
            <person name="Huber D.P."/>
            <person name="Birol I."/>
            <person name="Jones S.J."/>
            <person name="Bohlmann J."/>
        </authorList>
    </citation>
    <scope>NUCLEOTIDE SEQUENCE</scope>
</reference>
<protein>
    <submittedName>
        <fullName evidence="1">Uncharacterized protein</fullName>
    </submittedName>
</protein>
<gene>
    <name evidence="2" type="ORF">D910_04683</name>
    <name evidence="1" type="ORF">YQE_09651</name>
</gene>
<dbReference type="HOGENOM" id="CLU_2742659_0_0_1"/>
<evidence type="ECO:0000313" key="1">
    <source>
        <dbReference type="EMBL" id="ENN73755.1"/>
    </source>
</evidence>
<sequence>MKRIRLLFAANSGVSIIAIRRKVLSDHQIQSVDYEIGCAPLLAISQLIRDEVADWYSTISPHKLVCLSVVA</sequence>
<dbReference type="Proteomes" id="UP000030742">
    <property type="component" value="Unassembled WGS sequence"/>
</dbReference>
<organism evidence="1">
    <name type="scientific">Dendroctonus ponderosae</name>
    <name type="common">Mountain pine beetle</name>
    <dbReference type="NCBI Taxonomy" id="77166"/>
    <lineage>
        <taxon>Eukaryota</taxon>
        <taxon>Metazoa</taxon>
        <taxon>Ecdysozoa</taxon>
        <taxon>Arthropoda</taxon>
        <taxon>Hexapoda</taxon>
        <taxon>Insecta</taxon>
        <taxon>Pterygota</taxon>
        <taxon>Neoptera</taxon>
        <taxon>Endopterygota</taxon>
        <taxon>Coleoptera</taxon>
        <taxon>Polyphaga</taxon>
        <taxon>Cucujiformia</taxon>
        <taxon>Curculionidae</taxon>
        <taxon>Scolytinae</taxon>
        <taxon>Dendroctonus</taxon>
    </lineage>
</organism>
<dbReference type="EMBL" id="KB631929">
    <property type="protein sequence ID" value="ERL87288.1"/>
    <property type="molecule type" value="Genomic_DNA"/>
</dbReference>
<evidence type="ECO:0000313" key="3">
    <source>
        <dbReference type="Proteomes" id="UP000030742"/>
    </source>
</evidence>
<dbReference type="EMBL" id="KB741135">
    <property type="protein sequence ID" value="ENN73755.1"/>
    <property type="molecule type" value="Genomic_DNA"/>
</dbReference>
<proteinExistence type="predicted"/>
<evidence type="ECO:0000313" key="2">
    <source>
        <dbReference type="EMBL" id="ERL87288.1"/>
    </source>
</evidence>
<accession>N6TWT1</accession>